<evidence type="ECO:0000313" key="6">
    <source>
        <dbReference type="EMBL" id="MDX2334436.1"/>
    </source>
</evidence>
<dbReference type="InterPro" id="IPR037682">
    <property type="entry name" value="TonB_C"/>
</dbReference>
<sequence length="88" mass="9359">MSWSRQPRPEFPARAQERGIEEGTVVLLCSVQANGSATNCSVVSETPSGAGFGREALSSMRSARFAPGTVDGVAQGGQARFTVRFRLQ</sequence>
<organism evidence="6 7">
    <name type="scientific">Brevundimonas vesicularis</name>
    <name type="common">Pseudomonas vesicularis</name>
    <dbReference type="NCBI Taxonomy" id="41276"/>
    <lineage>
        <taxon>Bacteria</taxon>
        <taxon>Pseudomonadati</taxon>
        <taxon>Pseudomonadota</taxon>
        <taxon>Alphaproteobacteria</taxon>
        <taxon>Caulobacterales</taxon>
        <taxon>Caulobacteraceae</taxon>
        <taxon>Brevundimonas</taxon>
    </lineage>
</organism>
<comment type="subcellular location">
    <subcellularLocation>
        <location evidence="1">Membrane</location>
        <topology evidence="1">Single-pass membrane protein</topology>
    </subcellularLocation>
</comment>
<keyword evidence="7" id="KW-1185">Reference proteome</keyword>
<evidence type="ECO:0000256" key="2">
    <source>
        <dbReference type="ARBA" id="ARBA00022692"/>
    </source>
</evidence>
<dbReference type="NCBIfam" id="TIGR01352">
    <property type="entry name" value="tonB_Cterm"/>
    <property type="match status" value="1"/>
</dbReference>
<keyword evidence="4" id="KW-0472">Membrane</keyword>
<feature type="domain" description="TonB C-terminal" evidence="5">
    <location>
        <begin position="1"/>
        <end position="88"/>
    </location>
</feature>
<dbReference type="PROSITE" id="PS52015">
    <property type="entry name" value="TONB_CTD"/>
    <property type="match status" value="1"/>
</dbReference>
<evidence type="ECO:0000259" key="5">
    <source>
        <dbReference type="PROSITE" id="PS52015"/>
    </source>
</evidence>
<comment type="caution">
    <text evidence="6">The sequence shown here is derived from an EMBL/GenBank/DDBJ whole genome shotgun (WGS) entry which is preliminary data.</text>
</comment>
<dbReference type="Proteomes" id="UP001272940">
    <property type="component" value="Unassembled WGS sequence"/>
</dbReference>
<proteinExistence type="predicted"/>
<protein>
    <submittedName>
        <fullName evidence="6">Energy transducer TonB</fullName>
    </submittedName>
</protein>
<accession>A0ABU4KN67</accession>
<evidence type="ECO:0000256" key="4">
    <source>
        <dbReference type="ARBA" id="ARBA00023136"/>
    </source>
</evidence>
<dbReference type="EMBL" id="JAMYEC010000003">
    <property type="protein sequence ID" value="MDX2334436.1"/>
    <property type="molecule type" value="Genomic_DNA"/>
</dbReference>
<name>A0ABU4KN67_BREVE</name>
<evidence type="ECO:0000256" key="1">
    <source>
        <dbReference type="ARBA" id="ARBA00004167"/>
    </source>
</evidence>
<keyword evidence="2" id="KW-0812">Transmembrane</keyword>
<dbReference type="SUPFAM" id="SSF74653">
    <property type="entry name" value="TolA/TonB C-terminal domain"/>
    <property type="match status" value="1"/>
</dbReference>
<gene>
    <name evidence="6" type="ORF">NJD11_05705</name>
</gene>
<dbReference type="Gene3D" id="3.30.1150.10">
    <property type="match status" value="1"/>
</dbReference>
<dbReference type="Pfam" id="PF03544">
    <property type="entry name" value="TonB_C"/>
    <property type="match status" value="1"/>
</dbReference>
<keyword evidence="3" id="KW-1133">Transmembrane helix</keyword>
<evidence type="ECO:0000256" key="3">
    <source>
        <dbReference type="ARBA" id="ARBA00022989"/>
    </source>
</evidence>
<evidence type="ECO:0000313" key="7">
    <source>
        <dbReference type="Proteomes" id="UP001272940"/>
    </source>
</evidence>
<reference evidence="6 7" key="1">
    <citation type="journal article" date="2023" name="FEMS Microbes">
        <title>Whole genomes of deep-sea sponge-associated bacteria exhibit high novel natural product potential.</title>
        <authorList>
            <person name="Hesketh-Best P.J."/>
            <person name="January G.G."/>
            <person name="Koch M.J."/>
            <person name="Warburton P.J."/>
            <person name="Howell K.L."/>
            <person name="Upton M."/>
        </authorList>
    </citation>
    <scope>NUCLEOTIDE SEQUENCE [LARGE SCALE GENOMIC DNA]</scope>
    <source>
        <strain evidence="6 7">PC206-O</strain>
    </source>
</reference>
<dbReference type="InterPro" id="IPR006260">
    <property type="entry name" value="TonB/TolA_C"/>
</dbReference>